<keyword evidence="2" id="KW-1185">Reference proteome</keyword>
<comment type="caution">
    <text evidence="1">The sequence shown here is derived from an EMBL/GenBank/DDBJ whole genome shotgun (WGS) entry which is preliminary data.</text>
</comment>
<organism evidence="1 2">
    <name type="scientific">Portunus trituberculatus</name>
    <name type="common">Swimming crab</name>
    <name type="synonym">Neptunus trituberculatus</name>
    <dbReference type="NCBI Taxonomy" id="210409"/>
    <lineage>
        <taxon>Eukaryota</taxon>
        <taxon>Metazoa</taxon>
        <taxon>Ecdysozoa</taxon>
        <taxon>Arthropoda</taxon>
        <taxon>Crustacea</taxon>
        <taxon>Multicrustacea</taxon>
        <taxon>Malacostraca</taxon>
        <taxon>Eumalacostraca</taxon>
        <taxon>Eucarida</taxon>
        <taxon>Decapoda</taxon>
        <taxon>Pleocyemata</taxon>
        <taxon>Brachyura</taxon>
        <taxon>Eubrachyura</taxon>
        <taxon>Portunoidea</taxon>
        <taxon>Portunidae</taxon>
        <taxon>Portuninae</taxon>
        <taxon>Portunus</taxon>
    </lineage>
</organism>
<dbReference type="Proteomes" id="UP000324222">
    <property type="component" value="Unassembled WGS sequence"/>
</dbReference>
<name>A0A5B7ISQ9_PORTR</name>
<gene>
    <name evidence="1" type="ORF">E2C01_080263</name>
</gene>
<proteinExistence type="predicted"/>
<sequence>METVRFGLTGEHVPVLREGVLDSTPESCPLVQIVHEDPPAGSLVSLLGVQMIGSHLVSCLGFHHVFRVSVGGTTAV</sequence>
<evidence type="ECO:0000313" key="1">
    <source>
        <dbReference type="EMBL" id="MPC85485.1"/>
    </source>
</evidence>
<accession>A0A5B7ISQ9</accession>
<reference evidence="1 2" key="1">
    <citation type="submission" date="2019-05" db="EMBL/GenBank/DDBJ databases">
        <title>Another draft genome of Portunus trituberculatus and its Hox gene families provides insights of decapod evolution.</title>
        <authorList>
            <person name="Jeong J.-H."/>
            <person name="Song I."/>
            <person name="Kim S."/>
            <person name="Choi T."/>
            <person name="Kim D."/>
            <person name="Ryu S."/>
            <person name="Kim W."/>
        </authorList>
    </citation>
    <scope>NUCLEOTIDE SEQUENCE [LARGE SCALE GENOMIC DNA]</scope>
    <source>
        <tissue evidence="1">Muscle</tissue>
    </source>
</reference>
<evidence type="ECO:0000313" key="2">
    <source>
        <dbReference type="Proteomes" id="UP000324222"/>
    </source>
</evidence>
<dbReference type="AlphaFoldDB" id="A0A5B7ISQ9"/>
<protein>
    <submittedName>
        <fullName evidence="1">Uncharacterized protein</fullName>
    </submittedName>
</protein>
<dbReference type="EMBL" id="VSRR010068589">
    <property type="protein sequence ID" value="MPC85485.1"/>
    <property type="molecule type" value="Genomic_DNA"/>
</dbReference>